<accession>D2ZZM8</accession>
<dbReference type="AlphaFoldDB" id="D2ZZM8"/>
<organism evidence="1 2">
    <name type="scientific">Neisseria mucosa (strain ATCC 25996 / DSM 4631 / NCTC 10774 / M26)</name>
    <dbReference type="NCBI Taxonomy" id="546266"/>
    <lineage>
        <taxon>Bacteria</taxon>
        <taxon>Pseudomonadati</taxon>
        <taxon>Pseudomonadota</taxon>
        <taxon>Betaproteobacteria</taxon>
        <taxon>Neisseriales</taxon>
        <taxon>Neisseriaceae</taxon>
        <taxon>Neisseria</taxon>
    </lineage>
</organism>
<dbReference type="Proteomes" id="UP000003344">
    <property type="component" value="Unassembled WGS sequence"/>
</dbReference>
<evidence type="ECO:0000313" key="1">
    <source>
        <dbReference type="EMBL" id="EFC87488.1"/>
    </source>
</evidence>
<reference evidence="1 2" key="1">
    <citation type="submission" date="2009-10" db="EMBL/GenBank/DDBJ databases">
        <authorList>
            <person name="Weinstock G."/>
            <person name="Sodergren E."/>
            <person name="Clifton S."/>
            <person name="Fulton L."/>
            <person name="Fulton B."/>
            <person name="Courtney L."/>
            <person name="Fronick C."/>
            <person name="Harrison M."/>
            <person name="Strong C."/>
            <person name="Farmer C."/>
            <person name="Delahaunty K."/>
            <person name="Markovic C."/>
            <person name="Hall O."/>
            <person name="Minx P."/>
            <person name="Tomlinson C."/>
            <person name="Mitreva M."/>
            <person name="Nelson J."/>
            <person name="Hou S."/>
            <person name="Wollam A."/>
            <person name="Pepin K.H."/>
            <person name="Johnson M."/>
            <person name="Bhonagiri V."/>
            <person name="Nash W.E."/>
            <person name="Warren W."/>
            <person name="Chinwalla A."/>
            <person name="Mardis E.R."/>
            <person name="Wilson R.K."/>
        </authorList>
    </citation>
    <scope>NUCLEOTIDE SEQUENCE [LARGE SCALE GENOMIC DNA]</scope>
    <source>
        <strain evidence="2">ATCC 25996 / DSM 4631 / NCTC 10774 / M26</strain>
    </source>
</reference>
<evidence type="ECO:0000313" key="2">
    <source>
        <dbReference type="Proteomes" id="UP000003344"/>
    </source>
</evidence>
<dbReference type="EMBL" id="ACDX02000019">
    <property type="protein sequence ID" value="EFC87488.1"/>
    <property type="molecule type" value="Genomic_DNA"/>
</dbReference>
<protein>
    <submittedName>
        <fullName evidence="1">Uncharacterized protein</fullName>
    </submittedName>
</protein>
<gene>
    <name evidence="1" type="ORF">NEIMUCOT_06105</name>
</gene>
<comment type="caution">
    <text evidence="1">The sequence shown here is derived from an EMBL/GenBank/DDBJ whole genome shotgun (WGS) entry which is preliminary data.</text>
</comment>
<name>D2ZZM8_NEIM2</name>
<proteinExistence type="predicted"/>
<dbReference type="STRING" id="546266.NEIMUCOT_06105"/>
<sequence length="44" mass="5182">MSATSHHLRASRNLLEILRKRYWQIVGKIQNQLSDCVVMTKNKN</sequence>